<name>A0ABT2B9C5_9ACTN</name>
<protein>
    <submittedName>
        <fullName evidence="1">Uncharacterized protein</fullName>
    </submittedName>
</protein>
<evidence type="ECO:0000313" key="2">
    <source>
        <dbReference type="Proteomes" id="UP001205612"/>
    </source>
</evidence>
<keyword evidence="2" id="KW-1185">Reference proteome</keyword>
<reference evidence="1 2" key="1">
    <citation type="submission" date="2022-08" db="EMBL/GenBank/DDBJ databases">
        <authorList>
            <person name="Somphong A."/>
            <person name="Phongsopitanun W."/>
        </authorList>
    </citation>
    <scope>NUCLEOTIDE SEQUENCE [LARGE SCALE GENOMIC DNA]</scope>
    <source>
        <strain evidence="1 2">LP11</strain>
    </source>
</reference>
<dbReference type="Proteomes" id="UP001205612">
    <property type="component" value="Unassembled WGS sequence"/>
</dbReference>
<organism evidence="1 2">
    <name type="scientific">Streptomyces pyxinicus</name>
    <dbReference type="NCBI Taxonomy" id="2970331"/>
    <lineage>
        <taxon>Bacteria</taxon>
        <taxon>Bacillati</taxon>
        <taxon>Actinomycetota</taxon>
        <taxon>Actinomycetes</taxon>
        <taxon>Kitasatosporales</taxon>
        <taxon>Streptomycetaceae</taxon>
        <taxon>Streptomyces</taxon>
    </lineage>
</organism>
<gene>
    <name evidence="1" type="ORF">NX794_27940</name>
</gene>
<accession>A0ABT2B9C5</accession>
<dbReference type="EMBL" id="JANUGP010000026">
    <property type="protein sequence ID" value="MCS0605011.1"/>
    <property type="molecule type" value="Genomic_DNA"/>
</dbReference>
<proteinExistence type="predicted"/>
<sequence length="113" mass="12332">MFDAPNFFHVSSVLNRRSIAQHGLDWTRMGAAPGIAGSRRSEVEGVFVCPSEEAADFFLQINNTGGPVDLWSVDGIDEGLLLDSGNGFFYLPSRIPAARVRLVRSDVPPQHGF</sequence>
<dbReference type="RefSeq" id="WP_258781949.1">
    <property type="nucleotide sequence ID" value="NZ_JANUGP010000026.1"/>
</dbReference>
<evidence type="ECO:0000313" key="1">
    <source>
        <dbReference type="EMBL" id="MCS0605011.1"/>
    </source>
</evidence>
<comment type="caution">
    <text evidence="1">The sequence shown here is derived from an EMBL/GenBank/DDBJ whole genome shotgun (WGS) entry which is preliminary data.</text>
</comment>